<dbReference type="SUPFAM" id="SSF56574">
    <property type="entry name" value="Serpins"/>
    <property type="match status" value="1"/>
</dbReference>
<dbReference type="InterPro" id="IPR042185">
    <property type="entry name" value="Serpin_sf_2"/>
</dbReference>
<reference evidence="3" key="1">
    <citation type="submission" date="2023-10" db="EMBL/GenBank/DDBJ databases">
        <title>Genome assembly of Pristionchus species.</title>
        <authorList>
            <person name="Yoshida K."/>
            <person name="Sommer R.J."/>
        </authorList>
    </citation>
    <scope>NUCLEOTIDE SEQUENCE</scope>
    <source>
        <strain evidence="3">RS5133</strain>
    </source>
</reference>
<sequence>AAAAVAAPATKVALAKPPKLSKEAPKPKPPTSVTVDHVSAPGLLDYGTHLLVRSGVIVPSAEEQKRRGRSFVCYNACVSPSHVVSGWGLAALSADEKTRHFVEKMLEEKALDLTISKKSKTADDTLHPSINCIVYELGPPSFVRLYIEPQFAIPQITAIVDEINGAYGDTDAPVIKPLCFSCDDSGDATARKINHDVSTFTQKRISTVIDMHANLNRLAQACVVSAFASTFMWRLTDQAAQPVWSNFYGGMEKKKSWTSKIRSLTDSGAYRFTKSDQYDCIELCSENPAELCYLIRPNNQPISEWITSVSGSFIDQMISELPKAKQITVSVPVFTVETPMRLGEAASQSRGHYSLWRLFDREKCKLTRIFYKNQEDSLCTLPLWDHYHQTVFQLTCKPLVQPVAVQDAEQPKTDIELLDAVVENKPEERLGGGTEDGAKAAKWTYHKTEDCTHELYKEEPRPPQIAPNGDTSAMPGKLSFDTPFLFVVRKLTGKSAKLPVCLGIFSNTDTDDQHDVA</sequence>
<evidence type="ECO:0000259" key="2">
    <source>
        <dbReference type="Pfam" id="PF00079"/>
    </source>
</evidence>
<keyword evidence="4" id="KW-1185">Reference proteome</keyword>
<gene>
    <name evidence="3" type="ORF">PFISCL1PPCAC_11255</name>
</gene>
<dbReference type="AlphaFoldDB" id="A0AAV5VNS9"/>
<dbReference type="Proteomes" id="UP001432322">
    <property type="component" value="Unassembled WGS sequence"/>
</dbReference>
<dbReference type="InterPro" id="IPR036186">
    <property type="entry name" value="Serpin_sf"/>
</dbReference>
<evidence type="ECO:0000256" key="1">
    <source>
        <dbReference type="SAM" id="MobiDB-lite"/>
    </source>
</evidence>
<dbReference type="EMBL" id="BTSY01000003">
    <property type="protein sequence ID" value="GMT19958.1"/>
    <property type="molecule type" value="Genomic_DNA"/>
</dbReference>
<evidence type="ECO:0000313" key="3">
    <source>
        <dbReference type="EMBL" id="GMT19958.1"/>
    </source>
</evidence>
<name>A0AAV5VNS9_9BILA</name>
<comment type="caution">
    <text evidence="3">The sequence shown here is derived from an EMBL/GenBank/DDBJ whole genome shotgun (WGS) entry which is preliminary data.</text>
</comment>
<proteinExistence type="predicted"/>
<accession>A0AAV5VNS9</accession>
<protein>
    <recommendedName>
        <fullName evidence="2">Serpin domain-containing protein</fullName>
    </recommendedName>
</protein>
<dbReference type="Gene3D" id="3.30.497.10">
    <property type="entry name" value="Antithrombin, subunit I, domain 2"/>
    <property type="match status" value="1"/>
</dbReference>
<dbReference type="Gene3D" id="2.30.39.10">
    <property type="entry name" value="Alpha-1-antitrypsin, domain 1"/>
    <property type="match status" value="1"/>
</dbReference>
<dbReference type="InterPro" id="IPR042178">
    <property type="entry name" value="Serpin_sf_1"/>
</dbReference>
<evidence type="ECO:0000313" key="4">
    <source>
        <dbReference type="Proteomes" id="UP001432322"/>
    </source>
</evidence>
<feature type="compositionally biased region" description="Low complexity" evidence="1">
    <location>
        <begin position="1"/>
        <end position="18"/>
    </location>
</feature>
<feature type="region of interest" description="Disordered" evidence="1">
    <location>
        <begin position="1"/>
        <end position="34"/>
    </location>
</feature>
<feature type="non-terminal residue" evidence="3">
    <location>
        <position position="1"/>
    </location>
</feature>
<dbReference type="InterPro" id="IPR023796">
    <property type="entry name" value="Serpin_dom"/>
</dbReference>
<dbReference type="Pfam" id="PF00079">
    <property type="entry name" value="Serpin"/>
    <property type="match status" value="1"/>
</dbReference>
<organism evidence="3 4">
    <name type="scientific">Pristionchus fissidentatus</name>
    <dbReference type="NCBI Taxonomy" id="1538716"/>
    <lineage>
        <taxon>Eukaryota</taxon>
        <taxon>Metazoa</taxon>
        <taxon>Ecdysozoa</taxon>
        <taxon>Nematoda</taxon>
        <taxon>Chromadorea</taxon>
        <taxon>Rhabditida</taxon>
        <taxon>Rhabditina</taxon>
        <taxon>Diplogasteromorpha</taxon>
        <taxon>Diplogasteroidea</taxon>
        <taxon>Neodiplogasteridae</taxon>
        <taxon>Pristionchus</taxon>
    </lineage>
</organism>
<feature type="domain" description="Serpin" evidence="2">
    <location>
        <begin position="75"/>
        <end position="345"/>
    </location>
</feature>